<evidence type="ECO:0000313" key="2">
    <source>
        <dbReference type="Proteomes" id="UP000075321"/>
    </source>
</evidence>
<organism evidence="1 2">
    <name type="scientific">Halalkalicoccus paucihalophilus</name>
    <dbReference type="NCBI Taxonomy" id="1008153"/>
    <lineage>
        <taxon>Archaea</taxon>
        <taxon>Methanobacteriati</taxon>
        <taxon>Methanobacteriota</taxon>
        <taxon>Stenosarchaea group</taxon>
        <taxon>Halobacteria</taxon>
        <taxon>Halobacteriales</taxon>
        <taxon>Halococcaceae</taxon>
        <taxon>Halalkalicoccus</taxon>
    </lineage>
</organism>
<dbReference type="RefSeq" id="WP_066383877.1">
    <property type="nucleotide sequence ID" value="NZ_LTAZ01000008.1"/>
</dbReference>
<evidence type="ECO:0000313" key="1">
    <source>
        <dbReference type="EMBL" id="KYH25077.1"/>
    </source>
</evidence>
<dbReference type="PATRIC" id="fig|1008153.3.peg.2976"/>
<sequence length="122" mass="13659">MTTPVPGADVSQESVGPRENTRRWYALRYLRTCTYPATIAEVSEYVGPRVGLAPRDVESALRNRDVPALAGCDAIEFDPESGLVCLDDREPFADRVRRAISADVLSHLKPPRLKRNRQGVFY</sequence>
<gene>
    <name evidence="1" type="ORF">HAPAU_28980</name>
</gene>
<proteinExistence type="predicted"/>
<reference evidence="1 2" key="1">
    <citation type="submission" date="2016-02" db="EMBL/GenBank/DDBJ databases">
        <title>Genome sequence of Halalkalicoccus paucihalophilus DSM 24557.</title>
        <authorList>
            <person name="Poehlein A."/>
            <person name="Daniel R."/>
        </authorList>
    </citation>
    <scope>NUCLEOTIDE SEQUENCE [LARGE SCALE GENOMIC DNA]</scope>
    <source>
        <strain evidence="1 2">DSM 24557</strain>
    </source>
</reference>
<dbReference type="OrthoDB" id="268611at2157"/>
<dbReference type="AlphaFoldDB" id="A0A151ACJ5"/>
<keyword evidence="2" id="KW-1185">Reference proteome</keyword>
<dbReference type="Proteomes" id="UP000075321">
    <property type="component" value="Unassembled WGS sequence"/>
</dbReference>
<accession>A0A151ACJ5</accession>
<protein>
    <submittedName>
        <fullName evidence="1">Uncharacterized protein</fullName>
    </submittedName>
</protein>
<dbReference type="EMBL" id="LTAZ01000008">
    <property type="protein sequence ID" value="KYH25077.1"/>
    <property type="molecule type" value="Genomic_DNA"/>
</dbReference>
<name>A0A151ACJ5_9EURY</name>
<comment type="caution">
    <text evidence="1">The sequence shown here is derived from an EMBL/GenBank/DDBJ whole genome shotgun (WGS) entry which is preliminary data.</text>
</comment>